<organism evidence="1 2">
    <name type="scientific">Cirrhinus mrigala</name>
    <name type="common">Mrigala</name>
    <dbReference type="NCBI Taxonomy" id="683832"/>
    <lineage>
        <taxon>Eukaryota</taxon>
        <taxon>Metazoa</taxon>
        <taxon>Chordata</taxon>
        <taxon>Craniata</taxon>
        <taxon>Vertebrata</taxon>
        <taxon>Euteleostomi</taxon>
        <taxon>Actinopterygii</taxon>
        <taxon>Neopterygii</taxon>
        <taxon>Teleostei</taxon>
        <taxon>Ostariophysi</taxon>
        <taxon>Cypriniformes</taxon>
        <taxon>Cyprinidae</taxon>
        <taxon>Labeoninae</taxon>
        <taxon>Labeonini</taxon>
        <taxon>Cirrhinus</taxon>
    </lineage>
</organism>
<dbReference type="Proteomes" id="UP001529510">
    <property type="component" value="Unassembled WGS sequence"/>
</dbReference>
<feature type="non-terminal residue" evidence="1">
    <location>
        <position position="1"/>
    </location>
</feature>
<proteinExistence type="predicted"/>
<sequence>TANLILHRELFTNGALVCGNPACCYRSSHFHCCLQEKNKKENSPDQNEN</sequence>
<gene>
    <name evidence="1" type="ORF">M9458_045965</name>
</gene>
<accession>A0ABD0N6Y9</accession>
<reference evidence="1 2" key="1">
    <citation type="submission" date="2024-05" db="EMBL/GenBank/DDBJ databases">
        <title>Genome sequencing and assembly of Indian major carp, Cirrhinus mrigala (Hamilton, 1822).</title>
        <authorList>
            <person name="Mohindra V."/>
            <person name="Chowdhury L.M."/>
            <person name="Lal K."/>
            <person name="Jena J.K."/>
        </authorList>
    </citation>
    <scope>NUCLEOTIDE SEQUENCE [LARGE SCALE GENOMIC DNA]</scope>
    <source>
        <strain evidence="1">CM1030</strain>
        <tissue evidence="1">Blood</tissue>
    </source>
</reference>
<protein>
    <submittedName>
        <fullName evidence="1">Uncharacterized protein</fullName>
    </submittedName>
</protein>
<evidence type="ECO:0000313" key="2">
    <source>
        <dbReference type="Proteomes" id="UP001529510"/>
    </source>
</evidence>
<name>A0ABD0N6Y9_CIRMR</name>
<evidence type="ECO:0000313" key="1">
    <source>
        <dbReference type="EMBL" id="KAL0157889.1"/>
    </source>
</evidence>
<keyword evidence="2" id="KW-1185">Reference proteome</keyword>
<feature type="non-terminal residue" evidence="1">
    <location>
        <position position="49"/>
    </location>
</feature>
<dbReference type="EMBL" id="JAMKFB020000023">
    <property type="protein sequence ID" value="KAL0157889.1"/>
    <property type="molecule type" value="Genomic_DNA"/>
</dbReference>
<dbReference type="AlphaFoldDB" id="A0ABD0N6Y9"/>
<comment type="caution">
    <text evidence="1">The sequence shown here is derived from an EMBL/GenBank/DDBJ whole genome shotgun (WGS) entry which is preliminary data.</text>
</comment>